<reference evidence="14 16" key="2">
    <citation type="submission" date="2016-11" db="EMBL/GenBank/DDBJ databases">
        <title>Rhizobium leguminosarum bv. viciae strain Vaf12 isolated from Vavilovia formosa root nodules from Russia, Dagestan.</title>
        <authorList>
            <person name="Kimeklis A."/>
        </authorList>
    </citation>
    <scope>NUCLEOTIDE SEQUENCE [LARGE SCALE GENOMIC DNA]</scope>
    <source>
        <strain evidence="14 16">Vaf-108</strain>
        <plasmid evidence="16">Plasmid unnamed6</plasmid>
        <plasmid evidence="14">unnamed6</plasmid>
    </source>
</reference>
<evidence type="ECO:0000256" key="1">
    <source>
        <dbReference type="ARBA" id="ARBA00000085"/>
    </source>
</evidence>
<evidence type="ECO:0000256" key="11">
    <source>
        <dbReference type="SAM" id="Phobius"/>
    </source>
</evidence>
<dbReference type="GO" id="GO:0004673">
    <property type="term" value="F:protein histidine kinase activity"/>
    <property type="evidence" value="ECO:0007669"/>
    <property type="project" value="UniProtKB-EC"/>
</dbReference>
<dbReference type="SMART" id="SM00387">
    <property type="entry name" value="HATPase_c"/>
    <property type="match status" value="1"/>
</dbReference>
<keyword evidence="5" id="KW-0808">Transferase</keyword>
<dbReference type="GO" id="GO:0005886">
    <property type="term" value="C:plasma membrane"/>
    <property type="evidence" value="ECO:0007669"/>
    <property type="project" value="TreeGrafter"/>
</dbReference>
<dbReference type="InterPro" id="IPR005467">
    <property type="entry name" value="His_kinase_dom"/>
</dbReference>
<evidence type="ECO:0000256" key="6">
    <source>
        <dbReference type="ARBA" id="ARBA00022692"/>
    </source>
</evidence>
<dbReference type="CDD" id="cd06225">
    <property type="entry name" value="HAMP"/>
    <property type="match status" value="1"/>
</dbReference>
<dbReference type="Gene3D" id="1.10.287.130">
    <property type="match status" value="1"/>
</dbReference>
<keyword evidence="9" id="KW-0902">Two-component regulatory system</keyword>
<dbReference type="InterPro" id="IPR050428">
    <property type="entry name" value="TCS_sensor_his_kinase"/>
</dbReference>
<dbReference type="SUPFAM" id="SSF55874">
    <property type="entry name" value="ATPase domain of HSP90 chaperone/DNA topoisomerase II/histidine kinase"/>
    <property type="match status" value="1"/>
</dbReference>
<dbReference type="Proteomes" id="UP000183050">
    <property type="component" value="Plasmid unnamed6"/>
</dbReference>
<dbReference type="InterPro" id="IPR003594">
    <property type="entry name" value="HATPase_dom"/>
</dbReference>
<dbReference type="Pfam" id="PF02518">
    <property type="entry name" value="HATPase_c"/>
    <property type="match status" value="1"/>
</dbReference>
<dbReference type="PANTHER" id="PTHR45436">
    <property type="entry name" value="SENSOR HISTIDINE KINASE YKOH"/>
    <property type="match status" value="1"/>
</dbReference>
<evidence type="ECO:0000313" key="14">
    <source>
        <dbReference type="EMBL" id="API57460.1"/>
    </source>
</evidence>
<dbReference type="InterPro" id="IPR036890">
    <property type="entry name" value="HATPase_C_sf"/>
</dbReference>
<gene>
    <name evidence="15" type="ORF">A4U53_37045</name>
    <name evidence="14" type="ORF">BMW22_39630</name>
</gene>
<dbReference type="PROSITE" id="PS50109">
    <property type="entry name" value="HIS_KIN"/>
    <property type="match status" value="1"/>
</dbReference>
<sequence length="354" mass="37929">MARSDNKKSLQKVIIRALIAQTLLGFFISFPGSQILVDVFGDYIDPELAQIPILILLVTSGLIAAIFVGRVLAREIGSVLPPIAATTRSIAAGDYSARVNAPPRSFEEAAAVTADINTMAECLEKLEADLRYLNSAIAHEARACLTVLIGNLHAFSTGVLEPTPDVLARMIGYASSLTTIVGDIDNLGLSSGVKPALDIKEIDLAVEAETVISSMEYDLMPASITIERDLSPAVCFADPTRIQQVLRALLDNCQVHAPGSTVTVQTFEEEDWVVLLCKDTGPGLPAAERDRAFDRFWRGSDSRKRAPEGCGLGLAIVNSIAIAHHGKAFIAPDCGRGFDVGIRLPKHATNIKTI</sequence>
<organism evidence="15">
    <name type="scientific">Rhizobium leguminosarum</name>
    <dbReference type="NCBI Taxonomy" id="384"/>
    <lineage>
        <taxon>Bacteria</taxon>
        <taxon>Pseudomonadati</taxon>
        <taxon>Pseudomonadota</taxon>
        <taxon>Alphaproteobacteria</taxon>
        <taxon>Hyphomicrobiales</taxon>
        <taxon>Rhizobiaceae</taxon>
        <taxon>Rhizobium/Agrobacterium group</taxon>
        <taxon>Rhizobium</taxon>
    </lineage>
</organism>
<evidence type="ECO:0000256" key="9">
    <source>
        <dbReference type="ARBA" id="ARBA00023012"/>
    </source>
</evidence>
<dbReference type="InterPro" id="IPR003660">
    <property type="entry name" value="HAMP_dom"/>
</dbReference>
<dbReference type="EMBL" id="CP018234">
    <property type="protein sequence ID" value="API57460.1"/>
    <property type="molecule type" value="Genomic_DNA"/>
</dbReference>
<evidence type="ECO:0000256" key="8">
    <source>
        <dbReference type="ARBA" id="ARBA00022989"/>
    </source>
</evidence>
<keyword evidence="14" id="KW-0614">Plasmid</keyword>
<geneLocation type="plasmid" evidence="14 16">
    <name>unnamed6</name>
</geneLocation>
<reference evidence="15" key="1">
    <citation type="submission" date="2016-04" db="EMBL/GenBank/DDBJ databases">
        <title>Fast-growing isolate from the root nodules of Vavilovia formosa.</title>
        <authorList>
            <person name="Kimeklis A."/>
            <person name="Safronova V."/>
            <person name="Belimov A."/>
            <person name="Andronov E."/>
        </authorList>
    </citation>
    <scope>NUCLEOTIDE SEQUENCE [LARGE SCALE GENOMIC DNA]</scope>
    <source>
        <strain evidence="15">Vaf-46</strain>
    </source>
</reference>
<comment type="catalytic activity">
    <reaction evidence="1">
        <text>ATP + protein L-histidine = ADP + protein N-phospho-L-histidine.</text>
        <dbReference type="EC" id="2.7.13.3"/>
    </reaction>
</comment>
<accession>A0A179BZI6</accession>
<dbReference type="PANTHER" id="PTHR45436:SF5">
    <property type="entry name" value="SENSOR HISTIDINE KINASE TRCS"/>
    <property type="match status" value="1"/>
</dbReference>
<evidence type="ECO:0000259" key="13">
    <source>
        <dbReference type="PROSITE" id="PS50885"/>
    </source>
</evidence>
<evidence type="ECO:0000259" key="12">
    <source>
        <dbReference type="PROSITE" id="PS50109"/>
    </source>
</evidence>
<evidence type="ECO:0000313" key="16">
    <source>
        <dbReference type="Proteomes" id="UP000183050"/>
    </source>
</evidence>
<keyword evidence="7" id="KW-0418">Kinase</keyword>
<feature type="transmembrane region" description="Helical" evidence="11">
    <location>
        <begin position="51"/>
        <end position="73"/>
    </location>
</feature>
<evidence type="ECO:0000256" key="3">
    <source>
        <dbReference type="ARBA" id="ARBA00012438"/>
    </source>
</evidence>
<keyword evidence="6 11" id="KW-0812">Transmembrane</keyword>
<evidence type="ECO:0000256" key="2">
    <source>
        <dbReference type="ARBA" id="ARBA00004370"/>
    </source>
</evidence>
<protein>
    <recommendedName>
        <fullName evidence="3">histidine kinase</fullName>
        <ecNumber evidence="3">2.7.13.3</ecNumber>
    </recommendedName>
</protein>
<dbReference type="Gene3D" id="3.30.565.10">
    <property type="entry name" value="Histidine kinase-like ATPase, C-terminal domain"/>
    <property type="match status" value="1"/>
</dbReference>
<dbReference type="EMBL" id="LWBS01000014">
    <property type="protein sequence ID" value="OAP97086.1"/>
    <property type="molecule type" value="Genomic_DNA"/>
</dbReference>
<keyword evidence="8 11" id="KW-1133">Transmembrane helix</keyword>
<dbReference type="GO" id="GO:0000160">
    <property type="term" value="P:phosphorelay signal transduction system"/>
    <property type="evidence" value="ECO:0007669"/>
    <property type="project" value="UniProtKB-KW"/>
</dbReference>
<feature type="domain" description="Histidine kinase" evidence="12">
    <location>
        <begin position="136"/>
        <end position="348"/>
    </location>
</feature>
<dbReference type="PROSITE" id="PS50885">
    <property type="entry name" value="HAMP"/>
    <property type="match status" value="1"/>
</dbReference>
<evidence type="ECO:0000256" key="4">
    <source>
        <dbReference type="ARBA" id="ARBA00022553"/>
    </source>
</evidence>
<dbReference type="EC" id="2.7.13.3" evidence="3"/>
<dbReference type="PRINTS" id="PR00344">
    <property type="entry name" value="BCTRLSENSOR"/>
</dbReference>
<name>A0A179BZI6_RHILE</name>
<dbReference type="InterPro" id="IPR004358">
    <property type="entry name" value="Sig_transdc_His_kin-like_C"/>
</dbReference>
<feature type="transmembrane region" description="Helical" evidence="11">
    <location>
        <begin position="13"/>
        <end position="31"/>
    </location>
</feature>
<proteinExistence type="predicted"/>
<feature type="domain" description="HAMP" evidence="13">
    <location>
        <begin position="83"/>
        <end position="128"/>
    </location>
</feature>
<dbReference type="AlphaFoldDB" id="A0A179BZI6"/>
<dbReference type="RefSeq" id="WP_064245244.1">
    <property type="nucleotide sequence ID" value="NZ_CP018234.1"/>
</dbReference>
<evidence type="ECO:0000313" key="15">
    <source>
        <dbReference type="EMBL" id="OAP97086.1"/>
    </source>
</evidence>
<keyword evidence="10 11" id="KW-0472">Membrane</keyword>
<evidence type="ECO:0000256" key="7">
    <source>
        <dbReference type="ARBA" id="ARBA00022777"/>
    </source>
</evidence>
<keyword evidence="4" id="KW-0597">Phosphoprotein</keyword>
<evidence type="ECO:0000256" key="5">
    <source>
        <dbReference type="ARBA" id="ARBA00022679"/>
    </source>
</evidence>
<evidence type="ECO:0000256" key="10">
    <source>
        <dbReference type="ARBA" id="ARBA00023136"/>
    </source>
</evidence>
<comment type="subcellular location">
    <subcellularLocation>
        <location evidence="2">Membrane</location>
    </subcellularLocation>
</comment>